<gene>
    <name evidence="1" type="ORF">JFY71_11050</name>
</gene>
<keyword evidence="2" id="KW-1185">Reference proteome</keyword>
<evidence type="ECO:0000313" key="2">
    <source>
        <dbReference type="Proteomes" id="UP000595814"/>
    </source>
</evidence>
<name>A0AC61MT75_9FIRM</name>
<proteinExistence type="predicted"/>
<dbReference type="EMBL" id="CP066744">
    <property type="protein sequence ID" value="QQK07800.1"/>
    <property type="molecule type" value="Genomic_DNA"/>
</dbReference>
<organism evidence="1 2">
    <name type="scientific">Miniphocaeibacter halophilus</name>
    <dbReference type="NCBI Taxonomy" id="2931922"/>
    <lineage>
        <taxon>Bacteria</taxon>
        <taxon>Bacillati</taxon>
        <taxon>Bacillota</taxon>
        <taxon>Tissierellia</taxon>
        <taxon>Tissierellales</taxon>
        <taxon>Peptoniphilaceae</taxon>
        <taxon>Miniphocaeibacter</taxon>
    </lineage>
</organism>
<evidence type="ECO:0000313" key="1">
    <source>
        <dbReference type="EMBL" id="QQK07800.1"/>
    </source>
</evidence>
<accession>A0AC61MT75</accession>
<reference evidence="1 2" key="1">
    <citation type="journal article" date="2022" name="Int. J. Syst. Evol. Microbiol.">
        <title>Miniphocaeibacter halophilus sp. nov., an ammonium-tolerant acetate-producing bacterium isolated from a biogas system.</title>
        <authorList>
            <person name="Schnurer A."/>
            <person name="Singh A."/>
            <person name="Bi S."/>
            <person name="Qiao W."/>
            <person name="Westerholm M."/>
        </authorList>
    </citation>
    <scope>NUCLEOTIDE SEQUENCE [LARGE SCALE GENOMIC DNA]</scope>
    <source>
        <strain evidence="1 2">AMB_01</strain>
    </source>
</reference>
<sequence>MEIIKYVTRSLVENVYIVVENENCFIIDPGYDFNGIKNILEERNLKPKFIILTHGHADHIGSVEELKKLYNIPIYAHIEEKDLLNSPELNLSSQMYGDISLEADHYVKEGDIINFENNELKIIHTPGHTQGGMCILMDGHIFTGDTIFAGSVGRTDLPTSNFEELKKSLNKLMLLDDDLIIHPGHNSDSTIGRERISNPFIS</sequence>
<protein>
    <submittedName>
        <fullName evidence="1">MBL fold metallo-hydrolase</fullName>
    </submittedName>
</protein>
<dbReference type="Proteomes" id="UP000595814">
    <property type="component" value="Chromosome"/>
</dbReference>